<evidence type="ECO:0000256" key="1">
    <source>
        <dbReference type="SAM" id="MobiDB-lite"/>
    </source>
</evidence>
<protein>
    <recommendedName>
        <fullName evidence="5">Pectate lyase superfamily protein domain-containing protein</fullName>
    </recommendedName>
</protein>
<reference evidence="3 4" key="1">
    <citation type="journal article" date="2011" name="Stand. Genomic Sci.">
        <title>Complete genome sequence of the gliding, heparinolytic Pedobacter saltans type strain (113).</title>
        <authorList>
            <person name="Liolios K."/>
            <person name="Sikorski J."/>
            <person name="Lu M."/>
            <person name="Nolan M."/>
            <person name="Lapidus A."/>
            <person name="Lucas S."/>
            <person name="Hammon N."/>
            <person name="Deshpande S."/>
            <person name="Cheng J.F."/>
            <person name="Tapia R."/>
            <person name="Han C."/>
            <person name="Goodwin L."/>
            <person name="Pitluck S."/>
            <person name="Huntemann M."/>
            <person name="Ivanova N."/>
            <person name="Pagani I."/>
            <person name="Mavromatis K."/>
            <person name="Ovchinikova G."/>
            <person name="Pati A."/>
            <person name="Chen A."/>
            <person name="Palaniappan K."/>
            <person name="Land M."/>
            <person name="Hauser L."/>
            <person name="Brambilla E.M."/>
            <person name="Kotsyurbenko O."/>
            <person name="Rohde M."/>
            <person name="Tindall B.J."/>
            <person name="Abt B."/>
            <person name="Goker M."/>
            <person name="Detter J.C."/>
            <person name="Woyke T."/>
            <person name="Bristow J."/>
            <person name="Eisen J.A."/>
            <person name="Markowitz V."/>
            <person name="Hugenholtz P."/>
            <person name="Klenk H.P."/>
            <person name="Kyrpides N.C."/>
        </authorList>
    </citation>
    <scope>NUCLEOTIDE SEQUENCE [LARGE SCALE GENOMIC DNA]</scope>
    <source>
        <strain evidence="4">ATCC 51119 / DSM 12145 / JCM 21818 / LMG 10337 / NBRC 100064 / NCIMB 13643</strain>
    </source>
</reference>
<feature type="region of interest" description="Disordered" evidence="1">
    <location>
        <begin position="26"/>
        <end position="45"/>
    </location>
</feature>
<evidence type="ECO:0008006" key="5">
    <source>
        <dbReference type="Google" id="ProtNLM"/>
    </source>
</evidence>
<organism evidence="3 4">
    <name type="scientific">Pseudopedobacter saltans (strain ATCC 51119 / DSM 12145 / JCM 21818 / CCUG 39354 / LMG 10337 / NBRC 100064 / NCIMB 13643)</name>
    <name type="common">Pedobacter saltans</name>
    <dbReference type="NCBI Taxonomy" id="762903"/>
    <lineage>
        <taxon>Bacteria</taxon>
        <taxon>Pseudomonadati</taxon>
        <taxon>Bacteroidota</taxon>
        <taxon>Sphingobacteriia</taxon>
        <taxon>Sphingobacteriales</taxon>
        <taxon>Sphingobacteriaceae</taxon>
        <taxon>Pseudopedobacter</taxon>
    </lineage>
</organism>
<dbReference type="Proteomes" id="UP000000310">
    <property type="component" value="Chromosome"/>
</dbReference>
<dbReference type="InterPro" id="IPR012334">
    <property type="entry name" value="Pectin_lyas_fold"/>
</dbReference>
<evidence type="ECO:0000313" key="3">
    <source>
        <dbReference type="EMBL" id="ADY52620.1"/>
    </source>
</evidence>
<dbReference type="EMBL" id="CP002545">
    <property type="protein sequence ID" value="ADY52620.1"/>
    <property type="molecule type" value="Genomic_DNA"/>
</dbReference>
<dbReference type="KEGG" id="psn:Pedsa_2068"/>
<dbReference type="OrthoDB" id="5488826at2"/>
<reference evidence="4" key="2">
    <citation type="submission" date="2011-02" db="EMBL/GenBank/DDBJ databases">
        <title>The complete genome of Pedobacter saltans DSM 12145.</title>
        <authorList>
            <consortium name="US DOE Joint Genome Institute (JGI-PGF)"/>
            <person name="Lucas S."/>
            <person name="Copeland A."/>
            <person name="Lapidus A."/>
            <person name="Bruce D."/>
            <person name="Goodwin L."/>
            <person name="Pitluck S."/>
            <person name="Kyrpides N."/>
            <person name="Mavromatis K."/>
            <person name="Pagani I."/>
            <person name="Ivanova N."/>
            <person name="Ovchinnikova G."/>
            <person name="Lu M."/>
            <person name="Detter J.C."/>
            <person name="Han C."/>
            <person name="Land M."/>
            <person name="Hauser L."/>
            <person name="Markowitz V."/>
            <person name="Cheng J.-F."/>
            <person name="Hugenholtz P."/>
            <person name="Woyke T."/>
            <person name="Wu D."/>
            <person name="Tindall B."/>
            <person name="Pomrenke H.G."/>
            <person name="Brambilla E."/>
            <person name="Klenk H.-P."/>
            <person name="Eisen J.A."/>
        </authorList>
    </citation>
    <scope>NUCLEOTIDE SEQUENCE [LARGE SCALE GENOMIC DNA]</scope>
    <source>
        <strain evidence="4">ATCC 51119 / DSM 12145 / JCM 21818 / LMG 10337 / NBRC 100064 / NCIMB 13643</strain>
    </source>
</reference>
<dbReference type="STRING" id="762903.Pedsa_2068"/>
<accession>F0SAK0</accession>
<dbReference type="AlphaFoldDB" id="F0SAK0"/>
<sequence>MKNVFHILTLFLAIFFLQACKKTKNSDEEKVVSPPPKEEPKPEQPISKALVYLKNDGKLGYNFFANEGETGKVNQIPDFSTAGYKGGGIALPHITDVKVTLTPIAGDNLTQIQNAIAQVQAMSGNSEGIRGVVLLKAGLYEVSNTIKITKSGVILRGEGQGEDGTILKATKKSQHTLIEVSGVSVSTSRVLNKITTPYVGTGKKGFRVASSSGLAVGDRISVYKTPNDQWINDLDMAQYGWTASGYNTDFERKIVGIVGDSITLNAPIVDPIQTKYGGGSIYKLNAHQRVTQIGIENLRLSSVYDSNDDEEHGWIAVELNNAENCWVKGVTALYFGYSAVSISSNSHYNTVEDCAMLDPKSITTGSRKYSFNLEGGASFNLFQRCFTRGGRHDFVTGSRVPGPNVFLDCVAIETNADAGPHHRWATGLLLDNISCGQLQVQNRKDMGSGHGWAGAQTLFYNCRSTKSNIKVESPKGAMNWGIGCIGLTKNGTGFWESWGIAVQPRSIYLAQLKDRLGSTAVDNVTIPAQRAGNIDQLLKSWAGKGKLQAN</sequence>
<dbReference type="PROSITE" id="PS51257">
    <property type="entry name" value="PROKAR_LIPOPROTEIN"/>
    <property type="match status" value="1"/>
</dbReference>
<dbReference type="RefSeq" id="WP_013633107.1">
    <property type="nucleotide sequence ID" value="NC_015177.1"/>
</dbReference>
<feature type="compositionally biased region" description="Basic and acidic residues" evidence="1">
    <location>
        <begin position="26"/>
        <end position="42"/>
    </location>
</feature>
<feature type="chain" id="PRO_5003256835" description="Pectate lyase superfamily protein domain-containing protein" evidence="2">
    <location>
        <begin position="22"/>
        <end position="550"/>
    </location>
</feature>
<keyword evidence="4" id="KW-1185">Reference proteome</keyword>
<dbReference type="SUPFAM" id="SSF51126">
    <property type="entry name" value="Pectin lyase-like"/>
    <property type="match status" value="1"/>
</dbReference>
<name>F0SAK0_PSESL</name>
<dbReference type="Gene3D" id="2.160.20.10">
    <property type="entry name" value="Single-stranded right-handed beta-helix, Pectin lyase-like"/>
    <property type="match status" value="1"/>
</dbReference>
<feature type="signal peptide" evidence="2">
    <location>
        <begin position="1"/>
        <end position="21"/>
    </location>
</feature>
<dbReference type="eggNOG" id="COG5434">
    <property type="taxonomic scope" value="Bacteria"/>
</dbReference>
<evidence type="ECO:0000256" key="2">
    <source>
        <dbReference type="SAM" id="SignalP"/>
    </source>
</evidence>
<keyword evidence="2" id="KW-0732">Signal</keyword>
<evidence type="ECO:0000313" key="4">
    <source>
        <dbReference type="Proteomes" id="UP000000310"/>
    </source>
</evidence>
<gene>
    <name evidence="3" type="ordered locus">Pedsa_2068</name>
</gene>
<proteinExistence type="predicted"/>
<dbReference type="InterPro" id="IPR011050">
    <property type="entry name" value="Pectin_lyase_fold/virulence"/>
</dbReference>
<dbReference type="HOGENOM" id="CLU_027946_0_0_10"/>